<gene>
    <name evidence="2" type="ORF">F9L08_21790</name>
</gene>
<dbReference type="AlphaFoldDB" id="A0A6L3Y9T2"/>
<keyword evidence="1" id="KW-1133">Transmembrane helix</keyword>
<keyword evidence="1" id="KW-0812">Transmembrane</keyword>
<proteinExistence type="predicted"/>
<name>A0A6L3Y9T2_9HYPH</name>
<sequence length="74" mass="7962">MSDTAYYNDPYTQSGFPTVGTCAISIWACVTILWSILKAATLFGADFNPSILMYAIVCFVGVIAGLSIAHIDNH</sequence>
<keyword evidence="1" id="KW-0472">Membrane</keyword>
<reference evidence="2 3" key="1">
    <citation type="submission" date="2019-09" db="EMBL/GenBank/DDBJ databases">
        <title>Taxonomic organization of the family Brucellaceae based on a phylogenomic approach.</title>
        <authorList>
            <person name="Leclercq S."/>
            <person name="Cloeckaert A."/>
            <person name="Zygmunt M.S."/>
        </authorList>
    </citation>
    <scope>NUCLEOTIDE SEQUENCE [LARGE SCALE GENOMIC DNA]</scope>
    <source>
        <strain evidence="2 3">WS1830</strain>
    </source>
</reference>
<organism evidence="2 3">
    <name type="scientific">Brucella tritici</name>
    <dbReference type="NCBI Taxonomy" id="94626"/>
    <lineage>
        <taxon>Bacteria</taxon>
        <taxon>Pseudomonadati</taxon>
        <taxon>Pseudomonadota</taxon>
        <taxon>Alphaproteobacteria</taxon>
        <taxon>Hyphomicrobiales</taxon>
        <taxon>Brucellaceae</taxon>
        <taxon>Brucella/Ochrobactrum group</taxon>
        <taxon>Brucella</taxon>
    </lineage>
</organism>
<dbReference type="Proteomes" id="UP000481643">
    <property type="component" value="Unassembled WGS sequence"/>
</dbReference>
<feature type="transmembrane region" description="Helical" evidence="1">
    <location>
        <begin position="16"/>
        <end position="39"/>
    </location>
</feature>
<evidence type="ECO:0000313" key="2">
    <source>
        <dbReference type="EMBL" id="KAB2680033.1"/>
    </source>
</evidence>
<protein>
    <submittedName>
        <fullName evidence="2">Uncharacterized protein</fullName>
    </submittedName>
</protein>
<dbReference type="EMBL" id="WBVX01000029">
    <property type="protein sequence ID" value="KAB2680033.1"/>
    <property type="molecule type" value="Genomic_DNA"/>
</dbReference>
<dbReference type="RefSeq" id="WP_151652928.1">
    <property type="nucleotide sequence ID" value="NZ_WBVX01000029.1"/>
</dbReference>
<accession>A0A6L3Y9T2</accession>
<evidence type="ECO:0000313" key="3">
    <source>
        <dbReference type="Proteomes" id="UP000481643"/>
    </source>
</evidence>
<evidence type="ECO:0000256" key="1">
    <source>
        <dbReference type="SAM" id="Phobius"/>
    </source>
</evidence>
<comment type="caution">
    <text evidence="2">The sequence shown here is derived from an EMBL/GenBank/DDBJ whole genome shotgun (WGS) entry which is preliminary data.</text>
</comment>
<feature type="transmembrane region" description="Helical" evidence="1">
    <location>
        <begin position="51"/>
        <end position="71"/>
    </location>
</feature>